<dbReference type="Pfam" id="PF01365">
    <property type="entry name" value="RYDR_ITPR"/>
    <property type="match status" value="1"/>
</dbReference>
<feature type="domain" description="MIR" evidence="2">
    <location>
        <begin position="2"/>
        <end position="88"/>
    </location>
</feature>
<evidence type="ECO:0000313" key="4">
    <source>
        <dbReference type="RefSeq" id="XP_015271265.1"/>
    </source>
</evidence>
<dbReference type="Proteomes" id="UP000694871">
    <property type="component" value="Unplaced"/>
</dbReference>
<dbReference type="InterPro" id="IPR036300">
    <property type="entry name" value="MIR_dom_sf"/>
</dbReference>
<dbReference type="RefSeq" id="XP_015271265.1">
    <property type="nucleotide sequence ID" value="XM_015415779.1"/>
</dbReference>
<name>A0ABM1KC28_GEKJA</name>
<dbReference type="PANTHER" id="PTHR46399:SF10">
    <property type="entry name" value="RYANODINE RECEPTOR 1"/>
    <property type="match status" value="1"/>
</dbReference>
<proteinExistence type="predicted"/>
<dbReference type="Gene3D" id="1.25.10.30">
    <property type="entry name" value="IP3 receptor type 1 binding core, RIH domain"/>
    <property type="match status" value="1"/>
</dbReference>
<keyword evidence="3" id="KW-1185">Reference proteome</keyword>
<evidence type="ECO:0000313" key="3">
    <source>
        <dbReference type="Proteomes" id="UP000694871"/>
    </source>
</evidence>
<dbReference type="InterPro" id="IPR000699">
    <property type="entry name" value="RIH_dom"/>
</dbReference>
<feature type="non-terminal residue" evidence="4">
    <location>
        <position position="309"/>
    </location>
</feature>
<dbReference type="SUPFAM" id="SSF82109">
    <property type="entry name" value="MIR domain"/>
    <property type="match status" value="1"/>
</dbReference>
<dbReference type="GeneID" id="107114335"/>
<evidence type="ECO:0000256" key="1">
    <source>
        <dbReference type="ARBA" id="ARBA00022737"/>
    </source>
</evidence>
<keyword evidence="1" id="KW-0677">Repeat</keyword>
<protein>
    <submittedName>
        <fullName evidence="4">Ryanodine receptor 1-like</fullName>
    </submittedName>
</protein>
<evidence type="ECO:0000259" key="2">
    <source>
        <dbReference type="SMART" id="SM00472"/>
    </source>
</evidence>
<accession>A0ABM1KC28</accession>
<reference evidence="4" key="1">
    <citation type="submission" date="2025-08" db="UniProtKB">
        <authorList>
            <consortium name="RefSeq"/>
        </authorList>
    </citation>
    <scope>IDENTIFICATION</scope>
</reference>
<gene>
    <name evidence="4" type="primary">LOC107114335</name>
</gene>
<organism evidence="3 4">
    <name type="scientific">Gekko japonicus</name>
    <name type="common">Schlegel's Japanese gecko</name>
    <dbReference type="NCBI Taxonomy" id="146911"/>
    <lineage>
        <taxon>Eukaryota</taxon>
        <taxon>Metazoa</taxon>
        <taxon>Chordata</taxon>
        <taxon>Craniata</taxon>
        <taxon>Vertebrata</taxon>
        <taxon>Euteleostomi</taxon>
        <taxon>Lepidosauria</taxon>
        <taxon>Squamata</taxon>
        <taxon>Bifurcata</taxon>
        <taxon>Gekkota</taxon>
        <taxon>Gekkonidae</taxon>
        <taxon>Gekkoninae</taxon>
        <taxon>Gekko</taxon>
    </lineage>
</organism>
<dbReference type="Pfam" id="PF02815">
    <property type="entry name" value="MIR"/>
    <property type="match status" value="1"/>
</dbReference>
<dbReference type="PANTHER" id="PTHR46399">
    <property type="entry name" value="B30.2/SPRY DOMAIN-CONTAINING PROTEIN"/>
    <property type="match status" value="1"/>
</dbReference>
<dbReference type="SMART" id="SM00472">
    <property type="entry name" value="MIR"/>
    <property type="match status" value="1"/>
</dbReference>
<dbReference type="InterPro" id="IPR015925">
    <property type="entry name" value="Ryanodine_IP3_receptor"/>
</dbReference>
<dbReference type="Gene3D" id="2.80.10.50">
    <property type="match status" value="1"/>
</dbReference>
<dbReference type="InterPro" id="IPR016093">
    <property type="entry name" value="MIR_motif"/>
</dbReference>
<sequence>MKWGQPFRVRHVTTGHYLALTEEKGLVVVDAEKANTKATAFCFRISKEKLHEAPKRDVEGMGAPEIKYGESMCFVQHVDSGLWVTYAAADAKALRLGILKRRAILHQEGHMDDALSLTRCQHEESQAARMIYSTSGLYNQFINLSASLSVPPEALAAADSKAGTPAPAAGEGLCASDDMQGMITLVLNCIDRLNVYSTAAHFAEYAGEEAAESWKEIVNLLYELLASLIRGNRSNCALFSNNLDWLVSKLDRLEASSECSSKKKGLMSSGFRTDKRMYRFSQRMCSCGTYCHETITYLTRGLGKIIKEG</sequence>